<accession>A0ABV5EPG2</accession>
<name>A0ABV5EPG2_9MICO</name>
<proteinExistence type="predicted"/>
<dbReference type="InterPro" id="IPR050109">
    <property type="entry name" value="HTH-type_TetR-like_transc_reg"/>
</dbReference>
<dbReference type="PROSITE" id="PS50977">
    <property type="entry name" value="HTH_TETR_2"/>
    <property type="match status" value="1"/>
</dbReference>
<dbReference type="Proteomes" id="UP001589643">
    <property type="component" value="Unassembled WGS sequence"/>
</dbReference>
<dbReference type="RefSeq" id="WP_112615567.1">
    <property type="nucleotide sequence ID" value="NZ_JBHLHV010000001.1"/>
</dbReference>
<organism evidence="4 5">
    <name type="scientific">Microbacterium plantarum</name>
    <dbReference type="NCBI Taxonomy" id="1816425"/>
    <lineage>
        <taxon>Bacteria</taxon>
        <taxon>Bacillati</taxon>
        <taxon>Actinomycetota</taxon>
        <taxon>Actinomycetes</taxon>
        <taxon>Micrococcales</taxon>
        <taxon>Microbacteriaceae</taxon>
        <taxon>Microbacterium</taxon>
    </lineage>
</organism>
<gene>
    <name evidence="4" type="ORF">AB7P39_02295</name>
</gene>
<dbReference type="EMBL" id="JBHLHV010000001">
    <property type="protein sequence ID" value="MFB8891667.1"/>
    <property type="molecule type" value="Genomic_DNA"/>
</dbReference>
<dbReference type="InterPro" id="IPR001647">
    <property type="entry name" value="HTH_TetR"/>
</dbReference>
<keyword evidence="1 2" id="KW-0238">DNA-binding</keyword>
<protein>
    <submittedName>
        <fullName evidence="4">TetR/AcrR family transcriptional regulator</fullName>
    </submittedName>
</protein>
<comment type="caution">
    <text evidence="4">The sequence shown here is derived from an EMBL/GenBank/DDBJ whole genome shotgun (WGS) entry which is preliminary data.</text>
</comment>
<dbReference type="PRINTS" id="PR00455">
    <property type="entry name" value="HTHTETR"/>
</dbReference>
<dbReference type="PANTHER" id="PTHR30055:SF226">
    <property type="entry name" value="HTH-TYPE TRANSCRIPTIONAL REGULATOR PKSA"/>
    <property type="match status" value="1"/>
</dbReference>
<dbReference type="SUPFAM" id="SSF46689">
    <property type="entry name" value="Homeodomain-like"/>
    <property type="match status" value="1"/>
</dbReference>
<dbReference type="InterPro" id="IPR009057">
    <property type="entry name" value="Homeodomain-like_sf"/>
</dbReference>
<feature type="domain" description="HTH tetR-type" evidence="3">
    <location>
        <begin position="6"/>
        <end position="66"/>
    </location>
</feature>
<dbReference type="Pfam" id="PF00440">
    <property type="entry name" value="TetR_N"/>
    <property type="match status" value="1"/>
</dbReference>
<evidence type="ECO:0000313" key="5">
    <source>
        <dbReference type="Proteomes" id="UP001589643"/>
    </source>
</evidence>
<evidence type="ECO:0000256" key="2">
    <source>
        <dbReference type="PROSITE-ProRule" id="PRU00335"/>
    </source>
</evidence>
<dbReference type="Gene3D" id="1.10.357.10">
    <property type="entry name" value="Tetracycline Repressor, domain 2"/>
    <property type="match status" value="1"/>
</dbReference>
<feature type="DNA-binding region" description="H-T-H motif" evidence="2">
    <location>
        <begin position="29"/>
        <end position="48"/>
    </location>
</feature>
<dbReference type="PANTHER" id="PTHR30055">
    <property type="entry name" value="HTH-TYPE TRANSCRIPTIONAL REGULATOR RUTR"/>
    <property type="match status" value="1"/>
</dbReference>
<sequence>MTNEVVDRRERILSAALDDIVEVGVHRVTHRSIAARASVSPGSLTYHFGSLDEIFEGAFQQMYTAMAREYRSRFEKAGSIEEAIEVVVDLIEGAGGDDLHTRALFEMYSYGSFNPTVRSYCAHWMTLSRQALQLQFSEATARTLDALHEGWSMHRYFEGRPLDRHLVRKTVKAVVELG</sequence>
<keyword evidence="5" id="KW-1185">Reference proteome</keyword>
<evidence type="ECO:0000259" key="3">
    <source>
        <dbReference type="PROSITE" id="PS50977"/>
    </source>
</evidence>
<evidence type="ECO:0000313" key="4">
    <source>
        <dbReference type="EMBL" id="MFB8891667.1"/>
    </source>
</evidence>
<evidence type="ECO:0000256" key="1">
    <source>
        <dbReference type="ARBA" id="ARBA00023125"/>
    </source>
</evidence>
<reference evidence="4 5" key="1">
    <citation type="submission" date="2024-08" db="EMBL/GenBank/DDBJ databases">
        <title>Heavy metals resistant antinobacteria isolated from wastewater.</title>
        <authorList>
            <person name="Roman Ponce B."/>
            <person name="Blanco Mercado M.A."/>
            <person name="Avila Aldana I.N."/>
            <person name="Morales Arrieta S."/>
        </authorList>
    </citation>
    <scope>NUCLEOTIDE SEQUENCE [LARGE SCALE GENOMIC DNA]</scope>
    <source>
        <strain evidence="5">sma-1</strain>
    </source>
</reference>